<dbReference type="EMBL" id="WBNE01000381">
    <property type="protein sequence ID" value="NXD46108.1"/>
    <property type="molecule type" value="Genomic_DNA"/>
</dbReference>
<dbReference type="OrthoDB" id="9909924at2759"/>
<dbReference type="GO" id="GO:0048306">
    <property type="term" value="F:calcium-dependent protein binding"/>
    <property type="evidence" value="ECO:0007669"/>
    <property type="project" value="TreeGrafter"/>
</dbReference>
<dbReference type="PANTHER" id="PTHR11639">
    <property type="entry name" value="S100 CALCIUM-BINDING PROTEIN"/>
    <property type="match status" value="1"/>
</dbReference>
<dbReference type="CDD" id="cd00213">
    <property type="entry name" value="S-100"/>
    <property type="match status" value="1"/>
</dbReference>
<feature type="domain" description="EF-hand" evidence="2">
    <location>
        <begin position="49"/>
        <end position="84"/>
    </location>
</feature>
<evidence type="ECO:0000313" key="3">
    <source>
        <dbReference type="EMBL" id="NXD46108.1"/>
    </source>
</evidence>
<feature type="region of interest" description="Disordered" evidence="1">
    <location>
        <begin position="292"/>
        <end position="332"/>
    </location>
</feature>
<proteinExistence type="predicted"/>
<dbReference type="GO" id="GO:1902808">
    <property type="term" value="P:positive regulation of cell cycle G1/S phase transition"/>
    <property type="evidence" value="ECO:0007669"/>
    <property type="project" value="TreeGrafter"/>
</dbReference>
<name>A0A851VVE8_9PASS</name>
<keyword evidence="4" id="KW-1185">Reference proteome</keyword>
<protein>
    <submittedName>
        <fullName evidence="3">TRHY protein</fullName>
    </submittedName>
</protein>
<dbReference type="InterPro" id="IPR002048">
    <property type="entry name" value="EF_hand_dom"/>
</dbReference>
<feature type="region of interest" description="Disordered" evidence="1">
    <location>
        <begin position="116"/>
        <end position="135"/>
    </location>
</feature>
<dbReference type="PANTHER" id="PTHR11639:SF26">
    <property type="entry name" value="CORNULIN"/>
    <property type="match status" value="1"/>
</dbReference>
<feature type="region of interest" description="Disordered" evidence="1">
    <location>
        <begin position="429"/>
        <end position="497"/>
    </location>
</feature>
<dbReference type="GO" id="GO:0071345">
    <property type="term" value="P:cellular response to cytokine stimulus"/>
    <property type="evidence" value="ECO:0007669"/>
    <property type="project" value="TreeGrafter"/>
</dbReference>
<dbReference type="InterPro" id="IPR013787">
    <property type="entry name" value="S100_Ca-bd_sub"/>
</dbReference>
<evidence type="ECO:0000256" key="1">
    <source>
        <dbReference type="SAM" id="MobiDB-lite"/>
    </source>
</evidence>
<dbReference type="Pfam" id="PF01023">
    <property type="entry name" value="S_100"/>
    <property type="match status" value="1"/>
</dbReference>
<feature type="compositionally biased region" description="Basic and acidic residues" evidence="1">
    <location>
        <begin position="153"/>
        <end position="269"/>
    </location>
</feature>
<dbReference type="Proteomes" id="UP000659062">
    <property type="component" value="Unassembled WGS sequence"/>
</dbReference>
<dbReference type="SUPFAM" id="SSF47473">
    <property type="entry name" value="EF-hand"/>
    <property type="match status" value="1"/>
</dbReference>
<feature type="region of interest" description="Disordered" evidence="1">
    <location>
        <begin position="393"/>
        <end position="414"/>
    </location>
</feature>
<dbReference type="GO" id="GO:0051896">
    <property type="term" value="P:regulation of phosphatidylinositol 3-kinase/protein kinase B signal transduction"/>
    <property type="evidence" value="ECO:0007669"/>
    <property type="project" value="TreeGrafter"/>
</dbReference>
<dbReference type="AlphaFoldDB" id="A0A851VVE8"/>
<feature type="compositionally biased region" description="Basic and acidic residues" evidence="1">
    <location>
        <begin position="300"/>
        <end position="328"/>
    </location>
</feature>
<dbReference type="GO" id="GO:0005509">
    <property type="term" value="F:calcium ion binding"/>
    <property type="evidence" value="ECO:0007669"/>
    <property type="project" value="InterPro"/>
</dbReference>
<feature type="non-terminal residue" evidence="3">
    <location>
        <position position="1"/>
    </location>
</feature>
<dbReference type="GO" id="GO:0046914">
    <property type="term" value="F:transition metal ion binding"/>
    <property type="evidence" value="ECO:0007669"/>
    <property type="project" value="InterPro"/>
</dbReference>
<accession>A0A851VVE8</accession>
<comment type="caution">
    <text evidence="3">The sequence shown here is derived from an EMBL/GenBank/DDBJ whole genome shotgun (WGS) entry which is preliminary data.</text>
</comment>
<dbReference type="Gene3D" id="1.10.238.10">
    <property type="entry name" value="EF-hand"/>
    <property type="match status" value="1"/>
</dbReference>
<sequence length="519" mass="61969">MSPFLDSIATIVGVFQQHARGDGDGSGLSRRRMRELIQREFADSLVKPHDPQTIEKILQFLEWDGDGDIDFNEFLLLVFRVAKCCFWFQPRAPFLVQRTKLPTGVKSLREPEFRSRGSCRQLQEEEEEEEQRQTWERDCEVELQRDLRVGEGEISEERSRDQRECRTRNRKDTEPSRERFWEEDPADVRTGRQRREPQPQPDRWSRQELGRDERSQRPRGADGGGDNRPREDELLREERNRNRRGELEQRGLEGRSCRAAELECPESRRPHQSYVEEPLEIDLGECGRAELQEGGYGRRTRQERELELAERGRDIREEQEREERDDPRRKRRIRERRVDEERDLELEVSESRKQEREEEVAAISLRETRDRREICEIEADGKRQRETLRYERERETSVAAAEADVKRETSVAAAEADVKVRREIRERGPRDELRRRERPCEGEEGREAERRISQVRATEEAVRERRIDQERELEVSERRSRQTCQREAEVTTSDQREAREAIRLEVLEEEDEEELEQGR</sequence>
<dbReference type="InterPro" id="IPR034325">
    <property type="entry name" value="S-100_dom"/>
</dbReference>
<evidence type="ECO:0000259" key="2">
    <source>
        <dbReference type="PROSITE" id="PS50222"/>
    </source>
</evidence>
<feature type="non-terminal residue" evidence="3">
    <location>
        <position position="519"/>
    </location>
</feature>
<reference evidence="3" key="1">
    <citation type="submission" date="2019-09" db="EMBL/GenBank/DDBJ databases">
        <title>Bird 10,000 Genomes (B10K) Project - Family phase.</title>
        <authorList>
            <person name="Zhang G."/>
        </authorList>
    </citation>
    <scope>NUCLEOTIDE SEQUENCE</scope>
    <source>
        <strain evidence="3">OUT-0061</strain>
        <tissue evidence="3">Blood</tissue>
    </source>
</reference>
<dbReference type="InterPro" id="IPR011992">
    <property type="entry name" value="EF-hand-dom_pair"/>
</dbReference>
<gene>
    <name evidence="3" type="primary">Tchh</name>
    <name evidence="3" type="ORF">COPSEC_R00202</name>
</gene>
<dbReference type="SMART" id="SM01394">
    <property type="entry name" value="S_100"/>
    <property type="match status" value="1"/>
</dbReference>
<feature type="region of interest" description="Disordered" evidence="1">
    <location>
        <begin position="153"/>
        <end position="278"/>
    </location>
</feature>
<evidence type="ECO:0000313" key="4">
    <source>
        <dbReference type="Proteomes" id="UP000659062"/>
    </source>
</evidence>
<dbReference type="GO" id="GO:0005615">
    <property type="term" value="C:extracellular space"/>
    <property type="evidence" value="ECO:0007669"/>
    <property type="project" value="TreeGrafter"/>
</dbReference>
<dbReference type="PROSITE" id="PS50222">
    <property type="entry name" value="EF_HAND_2"/>
    <property type="match status" value="1"/>
</dbReference>
<organism evidence="3 4">
    <name type="scientific">Copsychus sechellarum</name>
    <dbReference type="NCBI Taxonomy" id="797021"/>
    <lineage>
        <taxon>Eukaryota</taxon>
        <taxon>Metazoa</taxon>
        <taxon>Chordata</taxon>
        <taxon>Craniata</taxon>
        <taxon>Vertebrata</taxon>
        <taxon>Euteleostomi</taxon>
        <taxon>Archelosauria</taxon>
        <taxon>Archosauria</taxon>
        <taxon>Dinosauria</taxon>
        <taxon>Saurischia</taxon>
        <taxon>Theropoda</taxon>
        <taxon>Coelurosauria</taxon>
        <taxon>Aves</taxon>
        <taxon>Neognathae</taxon>
        <taxon>Neoaves</taxon>
        <taxon>Telluraves</taxon>
        <taxon>Australaves</taxon>
        <taxon>Passeriformes</taxon>
        <taxon>Muscicapidae</taxon>
        <taxon>Copsychus</taxon>
    </lineage>
</organism>